<dbReference type="RefSeq" id="WP_387703110.1">
    <property type="nucleotide sequence ID" value="NZ_JBIAMX010000029.1"/>
</dbReference>
<reference evidence="1 2" key="1">
    <citation type="submission" date="2024-10" db="EMBL/GenBank/DDBJ databases">
        <title>The Natural Products Discovery Center: Release of the First 8490 Sequenced Strains for Exploring Actinobacteria Biosynthetic Diversity.</title>
        <authorList>
            <person name="Kalkreuter E."/>
            <person name="Kautsar S.A."/>
            <person name="Yang D."/>
            <person name="Bader C.D."/>
            <person name="Teijaro C.N."/>
            <person name="Fluegel L."/>
            <person name="Davis C.M."/>
            <person name="Simpson J.R."/>
            <person name="Lauterbach L."/>
            <person name="Steele A.D."/>
            <person name="Gui C."/>
            <person name="Meng S."/>
            <person name="Li G."/>
            <person name="Viehrig K."/>
            <person name="Ye F."/>
            <person name="Su P."/>
            <person name="Kiefer A.F."/>
            <person name="Nichols A."/>
            <person name="Cepeda A.J."/>
            <person name="Yan W."/>
            <person name="Fan B."/>
            <person name="Jiang Y."/>
            <person name="Adhikari A."/>
            <person name="Zheng C.-J."/>
            <person name="Schuster L."/>
            <person name="Cowan T.M."/>
            <person name="Smanski M.J."/>
            <person name="Chevrette M.G."/>
            <person name="De Carvalho L.P.S."/>
            <person name="Shen B."/>
        </authorList>
    </citation>
    <scope>NUCLEOTIDE SEQUENCE [LARGE SCALE GENOMIC DNA]</scope>
    <source>
        <strain evidence="1 2">NPDC004045</strain>
    </source>
</reference>
<dbReference type="EMBL" id="JBIAMX010000029">
    <property type="protein sequence ID" value="MFF0546926.1"/>
    <property type="molecule type" value="Genomic_DNA"/>
</dbReference>
<comment type="caution">
    <text evidence="1">The sequence shown here is derived from an EMBL/GenBank/DDBJ whole genome shotgun (WGS) entry which is preliminary data.</text>
</comment>
<organism evidence="1 2">
    <name type="scientific">Nocardia thailandica</name>
    <dbReference type="NCBI Taxonomy" id="257275"/>
    <lineage>
        <taxon>Bacteria</taxon>
        <taxon>Bacillati</taxon>
        <taxon>Actinomycetota</taxon>
        <taxon>Actinomycetes</taxon>
        <taxon>Mycobacteriales</taxon>
        <taxon>Nocardiaceae</taxon>
        <taxon>Nocardia</taxon>
    </lineage>
</organism>
<keyword evidence="2" id="KW-1185">Reference proteome</keyword>
<protein>
    <submittedName>
        <fullName evidence="1">Uncharacterized protein</fullName>
    </submittedName>
</protein>
<evidence type="ECO:0000313" key="1">
    <source>
        <dbReference type="EMBL" id="MFF0546926.1"/>
    </source>
</evidence>
<name>A0ABW6PWV3_9NOCA</name>
<gene>
    <name evidence="1" type="ORF">ACFYTF_29225</name>
</gene>
<accession>A0ABW6PWV3</accession>
<sequence length="216" mass="23230">MTDTCACPPGACVDDKTRAMAAELLSLRARVAELEAAQREPLGYVVLAKRPSRSRPGESEYAPAGSVWPDLDPVENHQGWCEGAAESDPERFGGTEYVIAELREREVGAPVSRSIAKAAGFFGYIPAVTRTGRGLEPADHHRVAQDPGPVAVWSDGPPEPPGRLIGYAVAFNDGGGWQVDTVRLDGSWDDAELRHHDWLSGGGYQALVVELREVGE</sequence>
<evidence type="ECO:0000313" key="2">
    <source>
        <dbReference type="Proteomes" id="UP001601444"/>
    </source>
</evidence>
<proteinExistence type="predicted"/>
<dbReference type="Proteomes" id="UP001601444">
    <property type="component" value="Unassembled WGS sequence"/>
</dbReference>